<evidence type="ECO:0000259" key="7">
    <source>
        <dbReference type="PROSITE" id="PS51900"/>
    </source>
</evidence>
<dbReference type="InterPro" id="IPR002104">
    <property type="entry name" value="Integrase_catalytic"/>
</dbReference>
<keyword evidence="2" id="KW-0229">DNA integration</keyword>
<comment type="similarity">
    <text evidence="1">Belongs to the 'phage' integrase family.</text>
</comment>
<feature type="domain" description="Tyr recombinase" evidence="6">
    <location>
        <begin position="110"/>
        <end position="284"/>
    </location>
</feature>
<dbReference type="InterPro" id="IPR044068">
    <property type="entry name" value="CB"/>
</dbReference>
<dbReference type="EMBL" id="CP116341">
    <property type="protein sequence ID" value="WOV84726.1"/>
    <property type="molecule type" value="Genomic_DNA"/>
</dbReference>
<dbReference type="InterPro" id="IPR013762">
    <property type="entry name" value="Integrase-like_cat_sf"/>
</dbReference>
<dbReference type="Proteomes" id="UP001303532">
    <property type="component" value="Chromosome"/>
</dbReference>
<organism evidence="8 9">
    <name type="scientific">Sporosarcina jeotgali</name>
    <dbReference type="NCBI Taxonomy" id="3020056"/>
    <lineage>
        <taxon>Bacteria</taxon>
        <taxon>Bacillati</taxon>
        <taxon>Bacillota</taxon>
        <taxon>Bacilli</taxon>
        <taxon>Bacillales</taxon>
        <taxon>Caryophanaceae</taxon>
        <taxon>Sporosarcina</taxon>
    </lineage>
</organism>
<keyword evidence="9" id="KW-1185">Reference proteome</keyword>
<dbReference type="RefSeq" id="WP_323692372.1">
    <property type="nucleotide sequence ID" value="NZ_CP116341.1"/>
</dbReference>
<dbReference type="Pfam" id="PF13495">
    <property type="entry name" value="Phage_int_SAM_4"/>
    <property type="match status" value="1"/>
</dbReference>
<evidence type="ECO:0000256" key="3">
    <source>
        <dbReference type="ARBA" id="ARBA00023125"/>
    </source>
</evidence>
<dbReference type="InterPro" id="IPR010998">
    <property type="entry name" value="Integrase_recombinase_N"/>
</dbReference>
<protein>
    <submittedName>
        <fullName evidence="8">Tyrosine-type recombinase/integrase</fullName>
    </submittedName>
</protein>
<evidence type="ECO:0000313" key="8">
    <source>
        <dbReference type="EMBL" id="WOV84726.1"/>
    </source>
</evidence>
<keyword evidence="4" id="KW-0233">DNA recombination</keyword>
<keyword evidence="3 5" id="KW-0238">DNA-binding</keyword>
<evidence type="ECO:0000256" key="1">
    <source>
        <dbReference type="ARBA" id="ARBA00008857"/>
    </source>
</evidence>
<dbReference type="PROSITE" id="PS51900">
    <property type="entry name" value="CB"/>
    <property type="match status" value="1"/>
</dbReference>
<sequence>MTYEEVSEAYLQSIKIRGFSKETCRGYMRDLKQFEVFIIEHFNGSVYIDEISMNDVEKYMHYLTEERKLKPRSRNRYLSSLNSMFTYALKNEWVEKNPAALIDAAKVIEQQKDSLSEEEIDQLLKAVEKPILRMAILLMAKTGMRINEVVELKTSAVDLELDVIHVIEAKGGKYRKLPLAKSLKPEIIEYLETVRKSDSEYFFATTKTGRLSAQYVNLTIKKTGKLIGIEKKVTNHTLRRSFATNLLKRDVNIVVIQKLLGHASLRTTSIYLNVMTVDLRNAVDLLE</sequence>
<dbReference type="SUPFAM" id="SSF56349">
    <property type="entry name" value="DNA breaking-rejoining enzymes"/>
    <property type="match status" value="1"/>
</dbReference>
<proteinExistence type="inferred from homology"/>
<evidence type="ECO:0000256" key="5">
    <source>
        <dbReference type="PROSITE-ProRule" id="PRU01248"/>
    </source>
</evidence>
<dbReference type="PANTHER" id="PTHR30349:SF64">
    <property type="entry name" value="PROPHAGE INTEGRASE INTD-RELATED"/>
    <property type="match status" value="1"/>
</dbReference>
<dbReference type="Gene3D" id="1.10.150.130">
    <property type="match status" value="1"/>
</dbReference>
<dbReference type="PROSITE" id="PS51898">
    <property type="entry name" value="TYR_RECOMBINASE"/>
    <property type="match status" value="1"/>
</dbReference>
<evidence type="ECO:0000259" key="6">
    <source>
        <dbReference type="PROSITE" id="PS51898"/>
    </source>
</evidence>
<dbReference type="InterPro" id="IPR050090">
    <property type="entry name" value="Tyrosine_recombinase_XerCD"/>
</dbReference>
<dbReference type="InterPro" id="IPR011010">
    <property type="entry name" value="DNA_brk_join_enz"/>
</dbReference>
<accession>A0ABZ0KWG2</accession>
<reference evidence="8 9" key="1">
    <citation type="submission" date="2023-01" db="EMBL/GenBank/DDBJ databases">
        <title>Sporosarcina sp. nov., isolated from Korean tranditional fermented seafood 'Jeotgal'.</title>
        <authorList>
            <person name="Yang A.-I."/>
        </authorList>
    </citation>
    <scope>NUCLEOTIDE SEQUENCE [LARGE SCALE GENOMIC DNA]</scope>
    <source>
        <strain evidence="8 9">B2O-1</strain>
    </source>
</reference>
<evidence type="ECO:0000256" key="4">
    <source>
        <dbReference type="ARBA" id="ARBA00023172"/>
    </source>
</evidence>
<dbReference type="PANTHER" id="PTHR30349">
    <property type="entry name" value="PHAGE INTEGRASE-RELATED"/>
    <property type="match status" value="1"/>
</dbReference>
<dbReference type="Pfam" id="PF00589">
    <property type="entry name" value="Phage_integrase"/>
    <property type="match status" value="1"/>
</dbReference>
<feature type="domain" description="Core-binding (CB)" evidence="7">
    <location>
        <begin position="1"/>
        <end position="89"/>
    </location>
</feature>
<dbReference type="InterPro" id="IPR004107">
    <property type="entry name" value="Integrase_SAM-like_N"/>
</dbReference>
<name>A0ABZ0KWG2_9BACL</name>
<evidence type="ECO:0000256" key="2">
    <source>
        <dbReference type="ARBA" id="ARBA00022908"/>
    </source>
</evidence>
<gene>
    <name evidence="8" type="ORF">PGH26_02025</name>
</gene>
<evidence type="ECO:0000313" key="9">
    <source>
        <dbReference type="Proteomes" id="UP001303532"/>
    </source>
</evidence>
<dbReference type="Gene3D" id="1.10.443.10">
    <property type="entry name" value="Intergrase catalytic core"/>
    <property type="match status" value="1"/>
</dbReference>